<evidence type="ECO:0000313" key="7">
    <source>
        <dbReference type="Proteomes" id="UP000230069"/>
    </source>
</evidence>
<dbReference type="Pfam" id="PF07842">
    <property type="entry name" value="GCFC"/>
    <property type="match status" value="1"/>
</dbReference>
<dbReference type="AlphaFoldDB" id="A0A2G5E8W1"/>
<dbReference type="GO" id="GO:0000398">
    <property type="term" value="P:mRNA splicing, via spliceosome"/>
    <property type="evidence" value="ECO:0007669"/>
    <property type="project" value="InterPro"/>
</dbReference>
<dbReference type="FunCoup" id="A0A2G5E8W1">
    <property type="interactions" value="3240"/>
</dbReference>
<feature type="compositionally biased region" description="Low complexity" evidence="4">
    <location>
        <begin position="25"/>
        <end position="50"/>
    </location>
</feature>
<evidence type="ECO:0000313" key="6">
    <source>
        <dbReference type="EMBL" id="PIA52184.1"/>
    </source>
</evidence>
<protein>
    <recommendedName>
        <fullName evidence="5">GCF C-terminal domain-containing protein</fullName>
    </recommendedName>
</protein>
<feature type="compositionally biased region" description="Acidic residues" evidence="4">
    <location>
        <begin position="59"/>
        <end position="68"/>
    </location>
</feature>
<organism evidence="6 7">
    <name type="scientific">Aquilegia coerulea</name>
    <name type="common">Rocky mountain columbine</name>
    <dbReference type="NCBI Taxonomy" id="218851"/>
    <lineage>
        <taxon>Eukaryota</taxon>
        <taxon>Viridiplantae</taxon>
        <taxon>Streptophyta</taxon>
        <taxon>Embryophyta</taxon>
        <taxon>Tracheophyta</taxon>
        <taxon>Spermatophyta</taxon>
        <taxon>Magnoliopsida</taxon>
        <taxon>Ranunculales</taxon>
        <taxon>Ranunculaceae</taxon>
        <taxon>Thalictroideae</taxon>
        <taxon>Aquilegia</taxon>
    </lineage>
</organism>
<dbReference type="GO" id="GO:0005634">
    <property type="term" value="C:nucleus"/>
    <property type="evidence" value="ECO:0007669"/>
    <property type="project" value="UniProtKB-SubCell"/>
</dbReference>
<accession>A0A2G5E8W1</accession>
<dbReference type="OrthoDB" id="429427at2759"/>
<sequence>MSSRNKNFRRVCHADDDDDGDNENESPTTTTTTPATATIKTTNSTTTTTKLPRSLCFKDEEEEEEEESPFTSIRRSSSNKSDRKKSSISSSSHKLTLTKNCSSSLNVKPQAGEYTKEKLRELEKNTPSLARSRLPPPPSSDEPLFILKGSLKPHESSLQEEDERDGRGNSFENRLASISIGKIDKRKNVNLLMKEDEEDHEEDKIWEEEQFRKGIGKMIDNGAIAKMLSSSVPMTNHTLQQQQQQQTYAYPTNASIGSPMLGGVAGVSRSAEVMSISQQSDIACRSMQDNIRRLQESHARTILSMNRVEENLLGSLSNITSLEKSLEAGGEKFIFMQKLRDFVSVICDFLQDKAPFLEELEEQLQKLQEDRASATVKRRAADYADEIMEIDAGQAASSAAKGQSNLPAQLDEYGRDVNLQKQMDMMRRAEARKHRKAKAYLRRPPSVGDDNSKLHVEGESSTDESDSESTSYRSNRHELLQTAVQIFSHASDKYSQLSVVKESFERWKKIYSSSYRDAYMSLSAPAVFSPYVRLELLHWDPLYKESDFYDMQWHSLLFKYGLPENTSDLNPEDADANLVPGLVEKIALPILHHQIAQCWDMLSTRETRNAVSATNMVINYVPASSEALQDLLTVINDRLADAVGSLTVPNANAARLPAYRFGMSIRLLRNICLWKDIFALPVLEKLALDELLAGKILPHLRSVIANIHDAITRTERIVVALNGVWAGPGAIGEHSQRLQALVNYVLTLGKSLEKKHVSGVNESETSGLARRLKKMLVELNQYDMARALARTFQLKEAF</sequence>
<comment type="similarity">
    <text evidence="2">Belongs to the GCF family.</text>
</comment>
<dbReference type="PANTHER" id="PTHR12214:SF0">
    <property type="entry name" value="LD29489P"/>
    <property type="match status" value="1"/>
</dbReference>
<feature type="compositionally biased region" description="Polar residues" evidence="4">
    <location>
        <begin position="93"/>
        <end position="107"/>
    </location>
</feature>
<evidence type="ECO:0000256" key="1">
    <source>
        <dbReference type="ARBA" id="ARBA00004123"/>
    </source>
</evidence>
<keyword evidence="3" id="KW-0539">Nucleus</keyword>
<feature type="region of interest" description="Disordered" evidence="4">
    <location>
        <begin position="1"/>
        <end position="172"/>
    </location>
</feature>
<reference evidence="6 7" key="1">
    <citation type="submission" date="2017-09" db="EMBL/GenBank/DDBJ databases">
        <title>WGS assembly of Aquilegia coerulea Goldsmith.</title>
        <authorList>
            <person name="Hodges S."/>
            <person name="Kramer E."/>
            <person name="Nordborg M."/>
            <person name="Tomkins J."/>
            <person name="Borevitz J."/>
            <person name="Derieg N."/>
            <person name="Yan J."/>
            <person name="Mihaltcheva S."/>
            <person name="Hayes R.D."/>
            <person name="Rokhsar D."/>
        </authorList>
    </citation>
    <scope>NUCLEOTIDE SEQUENCE [LARGE SCALE GENOMIC DNA]</scope>
    <source>
        <strain evidence="7">cv. Goldsmith</strain>
    </source>
</reference>
<dbReference type="InterPro" id="IPR012890">
    <property type="entry name" value="GCFC2-like"/>
</dbReference>
<name>A0A2G5E8W1_AQUCA</name>
<dbReference type="InParanoid" id="A0A2G5E8W1"/>
<dbReference type="STRING" id="218851.A0A2G5E8W1"/>
<evidence type="ECO:0000256" key="2">
    <source>
        <dbReference type="ARBA" id="ARBA00010801"/>
    </source>
</evidence>
<dbReference type="EMBL" id="KZ305027">
    <property type="protein sequence ID" value="PIA52184.1"/>
    <property type="molecule type" value="Genomic_DNA"/>
</dbReference>
<feature type="compositionally biased region" description="Basic and acidic residues" evidence="4">
    <location>
        <begin position="114"/>
        <end position="124"/>
    </location>
</feature>
<proteinExistence type="inferred from homology"/>
<feature type="compositionally biased region" description="Acidic residues" evidence="4">
    <location>
        <begin position="15"/>
        <end position="24"/>
    </location>
</feature>
<dbReference type="InterPro" id="IPR022783">
    <property type="entry name" value="GCFC_dom"/>
</dbReference>
<comment type="subcellular location">
    <subcellularLocation>
        <location evidence="1">Nucleus</location>
    </subcellularLocation>
</comment>
<evidence type="ECO:0000256" key="4">
    <source>
        <dbReference type="SAM" id="MobiDB-lite"/>
    </source>
</evidence>
<keyword evidence="7" id="KW-1185">Reference proteome</keyword>
<feature type="compositionally biased region" description="Basic residues" evidence="4">
    <location>
        <begin position="430"/>
        <end position="441"/>
    </location>
</feature>
<dbReference type="GO" id="GO:0003677">
    <property type="term" value="F:DNA binding"/>
    <property type="evidence" value="ECO:0007669"/>
    <property type="project" value="InterPro"/>
</dbReference>
<dbReference type="PANTHER" id="PTHR12214">
    <property type="entry name" value="GC-RICH SEQUENCE DNA-BINDING FACTOR"/>
    <property type="match status" value="1"/>
</dbReference>
<feature type="region of interest" description="Disordered" evidence="4">
    <location>
        <begin position="428"/>
        <end position="473"/>
    </location>
</feature>
<evidence type="ECO:0000256" key="3">
    <source>
        <dbReference type="ARBA" id="ARBA00023242"/>
    </source>
</evidence>
<gene>
    <name evidence="6" type="ORF">AQUCO_01000217v1</name>
</gene>
<evidence type="ECO:0000259" key="5">
    <source>
        <dbReference type="Pfam" id="PF07842"/>
    </source>
</evidence>
<feature type="compositionally biased region" description="Basic residues" evidence="4">
    <location>
        <begin position="1"/>
        <end position="11"/>
    </location>
</feature>
<dbReference type="Proteomes" id="UP000230069">
    <property type="component" value="Unassembled WGS sequence"/>
</dbReference>
<feature type="domain" description="GCF C-terminal" evidence="5">
    <location>
        <begin position="498"/>
        <end position="643"/>
    </location>
</feature>